<gene>
    <name evidence="2" type="ORF">G7Y89_g6668</name>
</gene>
<keyword evidence="3" id="KW-1185">Reference proteome</keyword>
<evidence type="ECO:0000256" key="1">
    <source>
        <dbReference type="SAM" id="SignalP"/>
    </source>
</evidence>
<protein>
    <submittedName>
        <fullName evidence="2">Uncharacterized protein</fullName>
    </submittedName>
</protein>
<evidence type="ECO:0000313" key="2">
    <source>
        <dbReference type="EMBL" id="KAF4631471.1"/>
    </source>
</evidence>
<name>A0A8H4RLI6_9HELO</name>
<dbReference type="InterPro" id="IPR052820">
    <property type="entry name" value="PhiA_domain"/>
</dbReference>
<feature type="chain" id="PRO_5034447718" evidence="1">
    <location>
        <begin position="19"/>
        <end position="193"/>
    </location>
</feature>
<feature type="signal peptide" evidence="1">
    <location>
        <begin position="1"/>
        <end position="18"/>
    </location>
</feature>
<dbReference type="EMBL" id="JAAMPI010000440">
    <property type="protein sequence ID" value="KAF4631471.1"/>
    <property type="molecule type" value="Genomic_DNA"/>
</dbReference>
<dbReference type="Proteomes" id="UP000566819">
    <property type="component" value="Unassembled WGS sequence"/>
</dbReference>
<dbReference type="OrthoDB" id="5430620at2759"/>
<accession>A0A8H4RLI6</accession>
<dbReference type="AlphaFoldDB" id="A0A8H4RLI6"/>
<evidence type="ECO:0000313" key="3">
    <source>
        <dbReference type="Proteomes" id="UP000566819"/>
    </source>
</evidence>
<organism evidence="2 3">
    <name type="scientific">Cudoniella acicularis</name>
    <dbReference type="NCBI Taxonomy" id="354080"/>
    <lineage>
        <taxon>Eukaryota</taxon>
        <taxon>Fungi</taxon>
        <taxon>Dikarya</taxon>
        <taxon>Ascomycota</taxon>
        <taxon>Pezizomycotina</taxon>
        <taxon>Leotiomycetes</taxon>
        <taxon>Helotiales</taxon>
        <taxon>Tricladiaceae</taxon>
        <taxon>Cudoniella</taxon>
    </lineage>
</organism>
<keyword evidence="1" id="KW-0732">Signal</keyword>
<sequence length="193" mass="19729">MKSFIAASALIALASANATPTGPFTIGAWNPTTAWYGTGINANGGGFYIGKSPSSYCPTGITGLNCTLYPGASTVLVTGGTAPNMTVSLDVAVPGGQQVFVAPNGALSYTPPHSTFAPTGSIFDGFDRFISNAGGGPTPLYFESNNFGACPVTGESGVYQVFARAVASSETLGNCTVFEMRTYTADGVVAWEY</sequence>
<comment type="caution">
    <text evidence="2">The sequence shown here is derived from an EMBL/GenBank/DDBJ whole genome shotgun (WGS) entry which is preliminary data.</text>
</comment>
<dbReference type="PANTHER" id="PTHR42047:SF1">
    <property type="entry name" value="PROTEIN, PUTATIVE (AFU_ORTHOLOGUE AFUA_6G03560)-RELATED"/>
    <property type="match status" value="1"/>
</dbReference>
<dbReference type="PANTHER" id="PTHR42047">
    <property type="entry name" value="PROTEIN, PUTATIVE (AFU_ORTHOLOGUE AFUA_6G03560)-RELATED"/>
    <property type="match status" value="1"/>
</dbReference>
<reference evidence="2 3" key="1">
    <citation type="submission" date="2020-03" db="EMBL/GenBank/DDBJ databases">
        <title>Draft Genome Sequence of Cudoniella acicularis.</title>
        <authorList>
            <person name="Buettner E."/>
            <person name="Kellner H."/>
        </authorList>
    </citation>
    <scope>NUCLEOTIDE SEQUENCE [LARGE SCALE GENOMIC DNA]</scope>
    <source>
        <strain evidence="2 3">DSM 108380</strain>
    </source>
</reference>
<proteinExistence type="predicted"/>